<evidence type="ECO:0000256" key="2">
    <source>
        <dbReference type="ARBA" id="ARBA00022771"/>
    </source>
</evidence>
<dbReference type="InterPro" id="IPR006612">
    <property type="entry name" value="THAP_Znf"/>
</dbReference>
<dbReference type="GO" id="GO:0008270">
    <property type="term" value="F:zinc ion binding"/>
    <property type="evidence" value="ECO:0007669"/>
    <property type="project" value="UniProtKB-KW"/>
</dbReference>
<keyword evidence="1" id="KW-0479">Metal-binding</keyword>
<proteinExistence type="predicted"/>
<dbReference type="Proteomes" id="UP001054945">
    <property type="component" value="Unassembled WGS sequence"/>
</dbReference>
<evidence type="ECO:0000256" key="1">
    <source>
        <dbReference type="ARBA" id="ARBA00022723"/>
    </source>
</evidence>
<organism evidence="7 8">
    <name type="scientific">Caerostris extrusa</name>
    <name type="common">Bark spider</name>
    <name type="synonym">Caerostris bankana</name>
    <dbReference type="NCBI Taxonomy" id="172846"/>
    <lineage>
        <taxon>Eukaryota</taxon>
        <taxon>Metazoa</taxon>
        <taxon>Ecdysozoa</taxon>
        <taxon>Arthropoda</taxon>
        <taxon>Chelicerata</taxon>
        <taxon>Arachnida</taxon>
        <taxon>Araneae</taxon>
        <taxon>Araneomorphae</taxon>
        <taxon>Entelegynae</taxon>
        <taxon>Araneoidea</taxon>
        <taxon>Araneidae</taxon>
        <taxon>Caerostris</taxon>
    </lineage>
</organism>
<gene>
    <name evidence="7" type="primary">PO21_17</name>
    <name evidence="7" type="ORF">CEXT_80181</name>
</gene>
<keyword evidence="4 5" id="KW-0238">DNA-binding</keyword>
<reference evidence="7 8" key="1">
    <citation type="submission" date="2021-06" db="EMBL/GenBank/DDBJ databases">
        <title>Caerostris extrusa draft genome.</title>
        <authorList>
            <person name="Kono N."/>
            <person name="Arakawa K."/>
        </authorList>
    </citation>
    <scope>NUCLEOTIDE SEQUENCE [LARGE SCALE GENOMIC DNA]</scope>
</reference>
<name>A0AAV4X0J3_CAEEX</name>
<accession>A0AAV4X0J3</accession>
<feature type="domain" description="THAP-type" evidence="6">
    <location>
        <begin position="408"/>
        <end position="487"/>
    </location>
</feature>
<dbReference type="AlphaFoldDB" id="A0AAV4X0J3"/>
<dbReference type="Pfam" id="PF05485">
    <property type="entry name" value="THAP"/>
    <property type="match status" value="1"/>
</dbReference>
<dbReference type="PROSITE" id="PS50950">
    <property type="entry name" value="ZF_THAP"/>
    <property type="match status" value="1"/>
</dbReference>
<evidence type="ECO:0000313" key="8">
    <source>
        <dbReference type="Proteomes" id="UP001054945"/>
    </source>
</evidence>
<keyword evidence="3" id="KW-0862">Zinc</keyword>
<keyword evidence="8" id="KW-1185">Reference proteome</keyword>
<dbReference type="Gene3D" id="6.20.210.20">
    <property type="entry name" value="THAP domain"/>
    <property type="match status" value="1"/>
</dbReference>
<dbReference type="SUPFAM" id="SSF57716">
    <property type="entry name" value="Glucocorticoid receptor-like (DNA-binding domain)"/>
    <property type="match status" value="1"/>
</dbReference>
<sequence>MNINEGEQIDLFMKDVSKVYAGYGNENMEMLEITVPDAESEVGHLCGGINTQISSDADLIRSLQDQATSSYSHALNIEDPQQCQKLYKKNRRKAIREIRGTQSGRCSIPPSLIEEHFSEIWQESSSDSQFSLVNKHPERDDVLGTLLSVSEVSSAFRSCENTAPGPDRITYKHWRSLDPRATLLTKVFNCCIHLRTIPLSWKASTTILLPKSGDRGRRSMCFSSQQNIRRSRTRSQLAVRDNNVVVCQKVGAPSRTDLNNLRPACVGSVVDNDVVLAMDDLLHNILPCTPPPATHPRVTCNFASPSTIIQIEESESACFHRRSPCTTSSVSVDAKELQNCVVLSSVSHTNELSVIHSPSTIIQIEDCVDLVTQPGTPADLSPTHPVGNIEMMLFPSDLEVRELFPESVSKLNRSVPCCRSNYDPTVYISCFQFPKEEDRKNLWLKKINRKDYSPSKNAVVCIKHFSDKFVITEDHAVRDDGSVLTVRRIYPKSTLMHTHQYFQISLHIYLVTLHRKEKLHLNEEMKYKKGRKNLLTGV</sequence>
<evidence type="ECO:0000313" key="7">
    <source>
        <dbReference type="EMBL" id="GIY87334.1"/>
    </source>
</evidence>
<evidence type="ECO:0000256" key="3">
    <source>
        <dbReference type="ARBA" id="ARBA00022833"/>
    </source>
</evidence>
<evidence type="ECO:0000256" key="4">
    <source>
        <dbReference type="ARBA" id="ARBA00023125"/>
    </source>
</evidence>
<dbReference type="GO" id="GO:0003677">
    <property type="term" value="F:DNA binding"/>
    <property type="evidence" value="ECO:0007669"/>
    <property type="project" value="UniProtKB-UniRule"/>
</dbReference>
<keyword evidence="2 5" id="KW-0863">Zinc-finger</keyword>
<dbReference type="EMBL" id="BPLR01016924">
    <property type="protein sequence ID" value="GIY87334.1"/>
    <property type="molecule type" value="Genomic_DNA"/>
</dbReference>
<evidence type="ECO:0000259" key="6">
    <source>
        <dbReference type="PROSITE" id="PS50950"/>
    </source>
</evidence>
<protein>
    <submittedName>
        <fullName evidence="7">Retrovirus-related Pol polyprotein from type-1 retrotransposable element R2</fullName>
    </submittedName>
</protein>
<evidence type="ECO:0000256" key="5">
    <source>
        <dbReference type="PROSITE-ProRule" id="PRU00309"/>
    </source>
</evidence>
<comment type="caution">
    <text evidence="7">The sequence shown here is derived from an EMBL/GenBank/DDBJ whole genome shotgun (WGS) entry which is preliminary data.</text>
</comment>
<dbReference type="InterPro" id="IPR038441">
    <property type="entry name" value="THAP_Znf_sf"/>
</dbReference>